<dbReference type="SUPFAM" id="SSF52374">
    <property type="entry name" value="Nucleotidylyl transferase"/>
    <property type="match status" value="1"/>
</dbReference>
<keyword evidence="5 11" id="KW-0808">Transferase</keyword>
<keyword evidence="8 11" id="KW-0067">ATP-binding</keyword>
<evidence type="ECO:0000256" key="8">
    <source>
        <dbReference type="ARBA" id="ARBA00022840"/>
    </source>
</evidence>
<dbReference type="Gene3D" id="3.40.50.620">
    <property type="entry name" value="HUPs"/>
    <property type="match status" value="1"/>
</dbReference>
<evidence type="ECO:0000256" key="1">
    <source>
        <dbReference type="ARBA" id="ARBA00002324"/>
    </source>
</evidence>
<keyword evidence="6 11" id="KW-0548">Nucleotidyltransferase</keyword>
<evidence type="ECO:0000256" key="5">
    <source>
        <dbReference type="ARBA" id="ARBA00022679"/>
    </source>
</evidence>
<evidence type="ECO:0000259" key="12">
    <source>
        <dbReference type="Pfam" id="PF01467"/>
    </source>
</evidence>
<dbReference type="GO" id="GO:0004515">
    <property type="term" value="F:nicotinate-nucleotide adenylyltransferase activity"/>
    <property type="evidence" value="ECO:0007669"/>
    <property type="project" value="UniProtKB-EC"/>
</dbReference>
<comment type="function">
    <text evidence="1 11">Catalyzes the reversible adenylation of nicotinate mononucleotide (NaMN) to nicotinic acid adenine dinucleotide (NaAD).</text>
</comment>
<evidence type="ECO:0000256" key="2">
    <source>
        <dbReference type="ARBA" id="ARBA00005019"/>
    </source>
</evidence>
<feature type="domain" description="Cytidyltransferase-like" evidence="12">
    <location>
        <begin position="32"/>
        <end position="186"/>
    </location>
</feature>
<evidence type="ECO:0000256" key="11">
    <source>
        <dbReference type="HAMAP-Rule" id="MF_00244"/>
    </source>
</evidence>
<keyword evidence="9 11" id="KW-0520">NAD</keyword>
<accession>A0ABS0KYM1</accession>
<dbReference type="NCBIfam" id="TIGR00125">
    <property type="entry name" value="cyt_tran_rel"/>
    <property type="match status" value="1"/>
</dbReference>
<evidence type="ECO:0000256" key="6">
    <source>
        <dbReference type="ARBA" id="ARBA00022695"/>
    </source>
</evidence>
<keyword evidence="4 11" id="KW-0662">Pyridine nucleotide biosynthesis</keyword>
<dbReference type="PANTHER" id="PTHR39321:SF3">
    <property type="entry name" value="PHOSPHOPANTETHEINE ADENYLYLTRANSFERASE"/>
    <property type="match status" value="1"/>
</dbReference>
<dbReference type="Proteomes" id="UP000601099">
    <property type="component" value="Unassembled WGS sequence"/>
</dbReference>
<protein>
    <recommendedName>
        <fullName evidence="11">Probable nicotinate-nucleotide adenylyltransferase</fullName>
        <ecNumber evidence="11">2.7.7.18</ecNumber>
    </recommendedName>
    <alternativeName>
        <fullName evidence="11">Deamido-NAD(+) diphosphorylase</fullName>
    </alternativeName>
    <alternativeName>
        <fullName evidence="11">Deamido-NAD(+) pyrophosphorylase</fullName>
    </alternativeName>
    <alternativeName>
        <fullName evidence="11">Nicotinate mononucleotide adenylyltransferase</fullName>
        <shortName evidence="11">NaMN adenylyltransferase</shortName>
    </alternativeName>
</protein>
<keyword evidence="14" id="KW-1185">Reference proteome</keyword>
<evidence type="ECO:0000313" key="14">
    <source>
        <dbReference type="Proteomes" id="UP000601099"/>
    </source>
</evidence>
<dbReference type="EC" id="2.7.7.18" evidence="11"/>
<dbReference type="InterPro" id="IPR014729">
    <property type="entry name" value="Rossmann-like_a/b/a_fold"/>
</dbReference>
<keyword evidence="7 11" id="KW-0547">Nucleotide-binding</keyword>
<evidence type="ECO:0000256" key="10">
    <source>
        <dbReference type="ARBA" id="ARBA00048721"/>
    </source>
</evidence>
<comment type="caution">
    <text evidence="13">The sequence shown here is derived from an EMBL/GenBank/DDBJ whole genome shotgun (WGS) entry which is preliminary data.</text>
</comment>
<evidence type="ECO:0000313" key="13">
    <source>
        <dbReference type="EMBL" id="MBG8552972.1"/>
    </source>
</evidence>
<organism evidence="13 14">
    <name type="scientific">Hymenobacter guriensis</name>
    <dbReference type="NCBI Taxonomy" id="2793065"/>
    <lineage>
        <taxon>Bacteria</taxon>
        <taxon>Pseudomonadati</taxon>
        <taxon>Bacteroidota</taxon>
        <taxon>Cytophagia</taxon>
        <taxon>Cytophagales</taxon>
        <taxon>Hymenobacteraceae</taxon>
        <taxon>Hymenobacter</taxon>
    </lineage>
</organism>
<evidence type="ECO:0000256" key="4">
    <source>
        <dbReference type="ARBA" id="ARBA00022642"/>
    </source>
</evidence>
<dbReference type="NCBIfam" id="TIGR00482">
    <property type="entry name" value="nicotinate (nicotinamide) nucleotide adenylyltransferase"/>
    <property type="match status" value="1"/>
</dbReference>
<gene>
    <name evidence="11" type="primary">nadD</name>
    <name evidence="13" type="ORF">I5L79_05415</name>
</gene>
<evidence type="ECO:0000256" key="9">
    <source>
        <dbReference type="ARBA" id="ARBA00023027"/>
    </source>
</evidence>
<dbReference type="InterPro" id="IPR004821">
    <property type="entry name" value="Cyt_trans-like"/>
</dbReference>
<dbReference type="CDD" id="cd02165">
    <property type="entry name" value="NMNAT"/>
    <property type="match status" value="1"/>
</dbReference>
<proteinExistence type="inferred from homology"/>
<dbReference type="InterPro" id="IPR005248">
    <property type="entry name" value="NadD/NMNAT"/>
</dbReference>
<sequence>MPLRPRPKSWCGTLLRRNQPFCELSKAKVGLLFGSFNPIHTGHLILAEFMATHTDLDAVWLVVSPQSPFKVGEELLPEAERYALVQAAIANNPRLRVLDIEFGMPKPNYTIHTLDTLRQQYPLQDFVLLMGGDNLPGLPRWKEASRIMAEYSIYVYPRPGTPIAEVTAQVRIVEAPLLDISATFIRGCVRAGRSIRYMVPAAVDELIKRNKYWQA</sequence>
<evidence type="ECO:0000256" key="3">
    <source>
        <dbReference type="ARBA" id="ARBA00009014"/>
    </source>
</evidence>
<dbReference type="Pfam" id="PF01467">
    <property type="entry name" value="CTP_transf_like"/>
    <property type="match status" value="1"/>
</dbReference>
<reference evidence="13 14" key="1">
    <citation type="submission" date="2020-11" db="EMBL/GenBank/DDBJ databases">
        <title>Hymenobacter sp.</title>
        <authorList>
            <person name="Kim M.K."/>
        </authorList>
    </citation>
    <scope>NUCLEOTIDE SEQUENCE [LARGE SCALE GENOMIC DNA]</scope>
    <source>
        <strain evidence="13 14">BT594</strain>
    </source>
</reference>
<comment type="catalytic activity">
    <reaction evidence="10 11">
        <text>nicotinate beta-D-ribonucleotide + ATP + H(+) = deamido-NAD(+) + diphosphate</text>
        <dbReference type="Rhea" id="RHEA:22860"/>
        <dbReference type="ChEBI" id="CHEBI:15378"/>
        <dbReference type="ChEBI" id="CHEBI:30616"/>
        <dbReference type="ChEBI" id="CHEBI:33019"/>
        <dbReference type="ChEBI" id="CHEBI:57502"/>
        <dbReference type="ChEBI" id="CHEBI:58437"/>
        <dbReference type="EC" id="2.7.7.18"/>
    </reaction>
</comment>
<comment type="pathway">
    <text evidence="2 11">Cofactor biosynthesis; NAD(+) biosynthesis; deamido-NAD(+) from nicotinate D-ribonucleotide: step 1/1.</text>
</comment>
<dbReference type="HAMAP" id="MF_00244">
    <property type="entry name" value="NaMN_adenylyltr"/>
    <property type="match status" value="1"/>
</dbReference>
<name>A0ABS0KYM1_9BACT</name>
<dbReference type="PANTHER" id="PTHR39321">
    <property type="entry name" value="NICOTINATE-NUCLEOTIDE ADENYLYLTRANSFERASE-RELATED"/>
    <property type="match status" value="1"/>
</dbReference>
<dbReference type="EMBL" id="JADWYK010000002">
    <property type="protein sequence ID" value="MBG8552972.1"/>
    <property type="molecule type" value="Genomic_DNA"/>
</dbReference>
<comment type="similarity">
    <text evidence="3 11">Belongs to the NadD family.</text>
</comment>
<evidence type="ECO:0000256" key="7">
    <source>
        <dbReference type="ARBA" id="ARBA00022741"/>
    </source>
</evidence>